<name>A0A061R4G6_9CHLO</name>
<proteinExistence type="predicted"/>
<organism evidence="2">
    <name type="scientific">Tetraselmis sp. GSL018</name>
    <dbReference type="NCBI Taxonomy" id="582737"/>
    <lineage>
        <taxon>Eukaryota</taxon>
        <taxon>Viridiplantae</taxon>
        <taxon>Chlorophyta</taxon>
        <taxon>core chlorophytes</taxon>
        <taxon>Chlorodendrophyceae</taxon>
        <taxon>Chlorodendrales</taxon>
        <taxon>Chlorodendraceae</taxon>
        <taxon>Tetraselmis</taxon>
    </lineage>
</organism>
<sequence length="23" mass="2468">MNIFPHAANGDEGRYGSCPTDKS</sequence>
<dbReference type="EMBL" id="GBEZ01021159">
    <property type="protein sequence ID" value="JAC65570.1"/>
    <property type="molecule type" value="Transcribed_RNA"/>
</dbReference>
<evidence type="ECO:0000313" key="2">
    <source>
        <dbReference type="EMBL" id="JAC65570.1"/>
    </source>
</evidence>
<dbReference type="AlphaFoldDB" id="A0A061R4G6"/>
<gene>
    <name evidence="2" type="ORF">TSPGSL018_15738</name>
</gene>
<evidence type="ECO:0000256" key="1">
    <source>
        <dbReference type="SAM" id="MobiDB-lite"/>
    </source>
</evidence>
<reference evidence="2" key="1">
    <citation type="submission" date="2014-05" db="EMBL/GenBank/DDBJ databases">
        <title>The transcriptome of the halophilic microalga Tetraselmis sp. GSL018 isolated from the Great Salt Lake, Utah.</title>
        <authorList>
            <person name="Jinkerson R.E."/>
            <person name="D'Adamo S."/>
            <person name="Posewitz M.C."/>
        </authorList>
    </citation>
    <scope>NUCLEOTIDE SEQUENCE</scope>
    <source>
        <strain evidence="2">GSL018</strain>
    </source>
</reference>
<feature type="region of interest" description="Disordered" evidence="1">
    <location>
        <begin position="1"/>
        <end position="23"/>
    </location>
</feature>
<protein>
    <submittedName>
        <fullName evidence="2">Uncharacterized protein</fullName>
    </submittedName>
</protein>
<accession>A0A061R4G6</accession>